<evidence type="ECO:0000256" key="1">
    <source>
        <dbReference type="ARBA" id="ARBA00009495"/>
    </source>
</evidence>
<dbReference type="CDD" id="cd18672">
    <property type="entry name" value="PIN_FAM120B-like"/>
    <property type="match status" value="1"/>
</dbReference>
<name>A0AAD8Z2X2_9TELE</name>
<dbReference type="PANTHER" id="PTHR15976:SF17">
    <property type="entry name" value="CONSTITUTIVE COACTIVATOR OF PEROXISOME PROLIFERATOR-ACTIVATED RECEPTOR GAMMA"/>
    <property type="match status" value="1"/>
</dbReference>
<dbReference type="EMBL" id="JAROKS010000020">
    <property type="protein sequence ID" value="KAK1791459.1"/>
    <property type="molecule type" value="Genomic_DNA"/>
</dbReference>
<gene>
    <name evidence="2" type="ORF">P4O66_013475</name>
</gene>
<comment type="caution">
    <text evidence="2">The sequence shown here is derived from an EMBL/GenBank/DDBJ whole genome shotgun (WGS) entry which is preliminary data.</text>
</comment>
<evidence type="ECO:0000313" key="2">
    <source>
        <dbReference type="EMBL" id="KAK1791459.1"/>
    </source>
</evidence>
<evidence type="ECO:0008006" key="4">
    <source>
        <dbReference type="Google" id="ProtNLM"/>
    </source>
</evidence>
<dbReference type="SUPFAM" id="SSF88723">
    <property type="entry name" value="PIN domain-like"/>
    <property type="match status" value="1"/>
</dbReference>
<comment type="similarity">
    <text evidence="1">Belongs to the constitutive coactivator of PPAR-gamma family.</text>
</comment>
<reference evidence="2" key="1">
    <citation type="submission" date="2023-03" db="EMBL/GenBank/DDBJ databases">
        <title>Electrophorus voltai genome.</title>
        <authorList>
            <person name="Bian C."/>
        </authorList>
    </citation>
    <scope>NUCLEOTIDE SEQUENCE</scope>
    <source>
        <strain evidence="2">CB-2022</strain>
        <tissue evidence="2">Muscle</tissue>
    </source>
</reference>
<dbReference type="Gene3D" id="3.40.50.1010">
    <property type="entry name" value="5'-nuclease"/>
    <property type="match status" value="1"/>
</dbReference>
<dbReference type="InterPro" id="IPR026784">
    <property type="entry name" value="Coact_PPARg"/>
</dbReference>
<dbReference type="InterPro" id="IPR029060">
    <property type="entry name" value="PIN-like_dom_sf"/>
</dbReference>
<proteinExistence type="inferred from homology"/>
<accession>A0AAD8Z2X2</accession>
<sequence>FLTCIDMGVKGLQYFMETCSPEICLPVDLRQMAVAYARGHHDIIPTVVVDGMACLRYWYQCQAWVHGGQWREYMHLLEKFVGAFTAAGLRLVFFFDGTVEEQKRAEWVKRRLRVNKDIVRIFHYIKDHCQQPDGEMLCLPSGLATFTRFALKSLGQETWCSVREGDFEIAEYALCNKCMGILGQDTDFVIYDTVPYLSISKLRLENMTTVQFSREKLCDILKLQKSDLPLLACILGNDIVPEHRLHFLRKNALTSYGKKNKGDKILSVADFISSVRPNNDGMHGISLMPLSKVDKELVEKGILSYLLPGQTSPWLESILPSQERMCVMEKYINKDILQAAKEKHVRAECFMIYNVLHDGVVECSNTLEDEEEPELLPQAILYQLIREHIYCILLPELPASCGHTLSVKEWFVFPGNPLNEPNKVTPKAPNLPGGTPDLMGLWFGNESEVKSVRLSTFLAVFDLQDLSQDLDHFDSSFVAVICLTTYIAIQAKHLSLEDIDAYLSQAVCIRYKSYTELKQTRVPEVDSRAVQLGSLFVRGLTYVSAANSACGFPFPMLELMPWKTFDGLLFHSKYLQAHSGCPKEELLDGNVSKGNLPMNPAWLSLFLSLRELVLGSCRRHGFTVPSQPRRLQHGIKAWNKGYERTPLKRGPFMVSITERVDPKSLAPQSCTIVINPEDKVKDKDQGQDIPTEEAITLLQDGLRSKTKDLLSTEPPAFRKRDSPGGGLCIIQQYILKMIGPFTAQVPPRPYPSTPNPLSHPLLALCSSMPALTLPWKLLFLPLWAQWQYSVKALILHRQRLEKICTSSGLVSITRMNAEVNAEELGGGGEVALHVCFS</sequence>
<dbReference type="PANTHER" id="PTHR15976">
    <property type="entry name" value="CONSTITUTIVE COACTIVATOR OF PEROXISOME PROLIFERATOR-ACTIVATED RECEPTOR GAMMA"/>
    <property type="match status" value="1"/>
</dbReference>
<dbReference type="Proteomes" id="UP001239994">
    <property type="component" value="Unassembled WGS sequence"/>
</dbReference>
<feature type="non-terminal residue" evidence="2">
    <location>
        <position position="1"/>
    </location>
</feature>
<keyword evidence="3" id="KW-1185">Reference proteome</keyword>
<dbReference type="AlphaFoldDB" id="A0AAD8Z2X2"/>
<evidence type="ECO:0000313" key="3">
    <source>
        <dbReference type="Proteomes" id="UP001239994"/>
    </source>
</evidence>
<organism evidence="2 3">
    <name type="scientific">Electrophorus voltai</name>
    <dbReference type="NCBI Taxonomy" id="2609070"/>
    <lineage>
        <taxon>Eukaryota</taxon>
        <taxon>Metazoa</taxon>
        <taxon>Chordata</taxon>
        <taxon>Craniata</taxon>
        <taxon>Vertebrata</taxon>
        <taxon>Euteleostomi</taxon>
        <taxon>Actinopterygii</taxon>
        <taxon>Neopterygii</taxon>
        <taxon>Teleostei</taxon>
        <taxon>Ostariophysi</taxon>
        <taxon>Gymnotiformes</taxon>
        <taxon>Gymnotoidei</taxon>
        <taxon>Gymnotidae</taxon>
        <taxon>Electrophorus</taxon>
    </lineage>
</organism>
<dbReference type="GO" id="GO:0005634">
    <property type="term" value="C:nucleus"/>
    <property type="evidence" value="ECO:0007669"/>
    <property type="project" value="TreeGrafter"/>
</dbReference>
<protein>
    <recommendedName>
        <fullName evidence="4">Asteroid domain-containing protein</fullName>
    </recommendedName>
</protein>